<feature type="compositionally biased region" description="Basic and acidic residues" evidence="1">
    <location>
        <begin position="81"/>
        <end position="110"/>
    </location>
</feature>
<accession>A0A087UIS3</accession>
<feature type="non-terminal residue" evidence="3">
    <location>
        <position position="213"/>
    </location>
</feature>
<feature type="signal peptide" evidence="2">
    <location>
        <begin position="1"/>
        <end position="18"/>
    </location>
</feature>
<dbReference type="OMA" id="THTENAK"/>
<dbReference type="AlphaFoldDB" id="A0A087UIS3"/>
<dbReference type="OrthoDB" id="6436553at2759"/>
<feature type="compositionally biased region" description="Basic residues" evidence="1">
    <location>
        <begin position="42"/>
        <end position="59"/>
    </location>
</feature>
<feature type="region of interest" description="Disordered" evidence="1">
    <location>
        <begin position="29"/>
        <end position="213"/>
    </location>
</feature>
<keyword evidence="2" id="KW-0732">Signal</keyword>
<gene>
    <name evidence="3" type="ORF">X975_16027</name>
</gene>
<organism evidence="3 4">
    <name type="scientific">Stegodyphus mimosarum</name>
    <name type="common">African social velvet spider</name>
    <dbReference type="NCBI Taxonomy" id="407821"/>
    <lineage>
        <taxon>Eukaryota</taxon>
        <taxon>Metazoa</taxon>
        <taxon>Ecdysozoa</taxon>
        <taxon>Arthropoda</taxon>
        <taxon>Chelicerata</taxon>
        <taxon>Arachnida</taxon>
        <taxon>Araneae</taxon>
        <taxon>Araneomorphae</taxon>
        <taxon>Entelegynae</taxon>
        <taxon>Eresoidea</taxon>
        <taxon>Eresidae</taxon>
        <taxon>Stegodyphus</taxon>
    </lineage>
</organism>
<name>A0A087UIS3_STEMI</name>
<dbReference type="EMBL" id="KK119984">
    <property type="protein sequence ID" value="KFM77262.1"/>
    <property type="molecule type" value="Genomic_DNA"/>
</dbReference>
<sequence>MRLIIVLSILCLAVIISAKKQHHEENIDTFEENREHNEKKYSKAHQKSHQAGHKHKKHSQEKLPSDAEPQPKNAPLEVPESEIKLQEDIETSKKAVADQKHKEQIDDLHLQDLTFEENLKKDKKKKKSHHGAHHSEVIDKKEKKLFSEHETKNPVDEKVIEDSFEPLTETHTENAKKSKSKSKEKKSKDQNKKKAYEKKDKNNKKSKDSKKSK</sequence>
<reference evidence="3 4" key="1">
    <citation type="submission" date="2013-11" db="EMBL/GenBank/DDBJ databases">
        <title>Genome sequencing of Stegodyphus mimosarum.</title>
        <authorList>
            <person name="Bechsgaard J."/>
        </authorList>
    </citation>
    <scope>NUCLEOTIDE SEQUENCE [LARGE SCALE GENOMIC DNA]</scope>
</reference>
<feature type="compositionally biased region" description="Basic and acidic residues" evidence="1">
    <location>
        <begin position="133"/>
        <end position="161"/>
    </location>
</feature>
<evidence type="ECO:0000256" key="1">
    <source>
        <dbReference type="SAM" id="MobiDB-lite"/>
    </source>
</evidence>
<feature type="compositionally biased region" description="Basic and acidic residues" evidence="1">
    <location>
        <begin position="29"/>
        <end position="41"/>
    </location>
</feature>
<protein>
    <submittedName>
        <fullName evidence="3">Uncharacterized protein</fullName>
    </submittedName>
</protein>
<proteinExistence type="predicted"/>
<feature type="compositionally biased region" description="Basic residues" evidence="1">
    <location>
        <begin position="121"/>
        <end position="132"/>
    </location>
</feature>
<feature type="chain" id="PRO_5001830633" evidence="2">
    <location>
        <begin position="19"/>
        <end position="213"/>
    </location>
</feature>
<dbReference type="Proteomes" id="UP000054359">
    <property type="component" value="Unassembled WGS sequence"/>
</dbReference>
<evidence type="ECO:0000313" key="4">
    <source>
        <dbReference type="Proteomes" id="UP000054359"/>
    </source>
</evidence>
<feature type="compositionally biased region" description="Basic and acidic residues" evidence="1">
    <location>
        <begin position="186"/>
        <end position="213"/>
    </location>
</feature>
<keyword evidence="4" id="KW-1185">Reference proteome</keyword>
<evidence type="ECO:0000256" key="2">
    <source>
        <dbReference type="SAM" id="SignalP"/>
    </source>
</evidence>
<evidence type="ECO:0000313" key="3">
    <source>
        <dbReference type="EMBL" id="KFM77262.1"/>
    </source>
</evidence>